<comment type="caution">
    <text evidence="1">The sequence shown here is derived from an EMBL/GenBank/DDBJ whole genome shotgun (WGS) entry which is preliminary data.</text>
</comment>
<organism evidence="1 2">
    <name type="scientific">Eleutherodactylus coqui</name>
    <name type="common">Puerto Rican coqui</name>
    <dbReference type="NCBI Taxonomy" id="57060"/>
    <lineage>
        <taxon>Eukaryota</taxon>
        <taxon>Metazoa</taxon>
        <taxon>Chordata</taxon>
        <taxon>Craniata</taxon>
        <taxon>Vertebrata</taxon>
        <taxon>Euteleostomi</taxon>
        <taxon>Amphibia</taxon>
        <taxon>Batrachia</taxon>
        <taxon>Anura</taxon>
        <taxon>Neobatrachia</taxon>
        <taxon>Hyloidea</taxon>
        <taxon>Eleutherodactylidae</taxon>
        <taxon>Eleutherodactylinae</taxon>
        <taxon>Eleutherodactylus</taxon>
        <taxon>Eleutherodactylus</taxon>
    </lineage>
</organism>
<accession>A0A8J6EJP2</accession>
<name>A0A8J6EJP2_ELECQ</name>
<keyword evidence="2" id="KW-1185">Reference proteome</keyword>
<evidence type="ECO:0000313" key="1">
    <source>
        <dbReference type="EMBL" id="KAG9470454.1"/>
    </source>
</evidence>
<dbReference type="OrthoDB" id="8830751at2759"/>
<dbReference type="EMBL" id="WNTK01000283">
    <property type="protein sequence ID" value="KAG9470454.1"/>
    <property type="molecule type" value="Genomic_DNA"/>
</dbReference>
<gene>
    <name evidence="1" type="ORF">GDO78_017788</name>
</gene>
<protein>
    <submittedName>
        <fullName evidence="1">Uncharacterized protein</fullName>
    </submittedName>
</protein>
<reference evidence="1" key="1">
    <citation type="thesis" date="2020" institute="ProQuest LLC" country="789 East Eisenhower Parkway, Ann Arbor, MI, USA">
        <title>Comparative Genomics and Chromosome Evolution.</title>
        <authorList>
            <person name="Mudd A.B."/>
        </authorList>
    </citation>
    <scope>NUCLEOTIDE SEQUENCE</scope>
    <source>
        <strain evidence="1">HN-11 Male</strain>
        <tissue evidence="1">Kidney and liver</tissue>
    </source>
</reference>
<dbReference type="AlphaFoldDB" id="A0A8J6EJP2"/>
<sequence length="83" mass="9389">MIADRNGAYIMLLYGEGLVYRHPVRPYRPVVFKHWHPDSPSPLCGLLMETSEGCIVHVRFPTNLQSAAGGTFPYRCPHTTFTL</sequence>
<dbReference type="Proteomes" id="UP000770717">
    <property type="component" value="Unassembled WGS sequence"/>
</dbReference>
<evidence type="ECO:0000313" key="2">
    <source>
        <dbReference type="Proteomes" id="UP000770717"/>
    </source>
</evidence>
<proteinExistence type="predicted"/>